<dbReference type="GO" id="GO:0008270">
    <property type="term" value="F:zinc ion binding"/>
    <property type="evidence" value="ECO:0007669"/>
    <property type="project" value="UniProtKB-KW"/>
</dbReference>
<dbReference type="InterPro" id="IPR044066">
    <property type="entry name" value="TRIAD_supradom"/>
</dbReference>
<evidence type="ECO:0000256" key="1">
    <source>
        <dbReference type="ARBA" id="ARBA00004906"/>
    </source>
</evidence>
<evidence type="ECO:0000256" key="7">
    <source>
        <dbReference type="ARBA" id="ARBA00022833"/>
    </source>
</evidence>
<evidence type="ECO:0000313" key="10">
    <source>
        <dbReference type="EMBL" id="SPR00352.1"/>
    </source>
</evidence>
<feature type="region of interest" description="Disordered" evidence="8">
    <location>
        <begin position="120"/>
        <end position="156"/>
    </location>
</feature>
<evidence type="ECO:0000313" key="11">
    <source>
        <dbReference type="Proteomes" id="UP000290189"/>
    </source>
</evidence>
<comment type="pathway">
    <text evidence="1">Protein modification; protein ubiquitination.</text>
</comment>
<keyword evidence="7" id="KW-0862">Zinc</keyword>
<dbReference type="Pfam" id="PF22191">
    <property type="entry name" value="IBR_1"/>
    <property type="match status" value="1"/>
</dbReference>
<protein>
    <recommendedName>
        <fullName evidence="9">RING-type domain-containing protein</fullName>
    </recommendedName>
</protein>
<reference evidence="10 11" key="1">
    <citation type="submission" date="2018-03" db="EMBL/GenBank/DDBJ databases">
        <authorList>
            <person name="Fogelqvist J."/>
        </authorList>
    </citation>
    <scope>NUCLEOTIDE SEQUENCE [LARGE SCALE GENOMIC DNA]</scope>
</reference>
<dbReference type="SMART" id="SM00647">
    <property type="entry name" value="IBR"/>
    <property type="match status" value="2"/>
</dbReference>
<evidence type="ECO:0000256" key="8">
    <source>
        <dbReference type="SAM" id="MobiDB-lite"/>
    </source>
</evidence>
<evidence type="ECO:0000256" key="6">
    <source>
        <dbReference type="ARBA" id="ARBA00022786"/>
    </source>
</evidence>
<keyword evidence="5" id="KW-0863">Zinc-finger</keyword>
<evidence type="ECO:0000256" key="3">
    <source>
        <dbReference type="ARBA" id="ARBA00022723"/>
    </source>
</evidence>
<keyword evidence="6" id="KW-0833">Ubl conjugation pathway</keyword>
<dbReference type="CDD" id="cd20335">
    <property type="entry name" value="BRcat_RBR"/>
    <property type="match status" value="1"/>
</dbReference>
<keyword evidence="2" id="KW-0808">Transferase</keyword>
<proteinExistence type="predicted"/>
<keyword evidence="3" id="KW-0479">Metal-binding</keyword>
<dbReference type="SUPFAM" id="SSF57850">
    <property type="entry name" value="RING/U-box"/>
    <property type="match status" value="1"/>
</dbReference>
<dbReference type="EMBL" id="OVEO01000014">
    <property type="protein sequence ID" value="SPR00352.1"/>
    <property type="molecule type" value="Genomic_DNA"/>
</dbReference>
<evidence type="ECO:0000256" key="2">
    <source>
        <dbReference type="ARBA" id="ARBA00022679"/>
    </source>
</evidence>
<dbReference type="GO" id="GO:0016740">
    <property type="term" value="F:transferase activity"/>
    <property type="evidence" value="ECO:0007669"/>
    <property type="project" value="UniProtKB-KW"/>
</dbReference>
<evidence type="ECO:0000256" key="5">
    <source>
        <dbReference type="ARBA" id="ARBA00022771"/>
    </source>
</evidence>
<dbReference type="AlphaFoldDB" id="A0A3P3YJH6"/>
<keyword evidence="10" id="KW-0496">Mitochondrion</keyword>
<dbReference type="PROSITE" id="PS51873">
    <property type="entry name" value="TRIAD"/>
    <property type="match status" value="1"/>
</dbReference>
<dbReference type="PANTHER" id="PTHR22770">
    <property type="entry name" value="UBIQUITIN CONJUGATING ENZYME 7 INTERACTING PROTEIN-RELATED"/>
    <property type="match status" value="1"/>
</dbReference>
<dbReference type="Proteomes" id="UP000290189">
    <property type="component" value="Unassembled WGS sequence"/>
</dbReference>
<feature type="domain" description="RING-type" evidence="9">
    <location>
        <begin position="156"/>
        <end position="365"/>
    </location>
</feature>
<evidence type="ECO:0000256" key="4">
    <source>
        <dbReference type="ARBA" id="ARBA00022737"/>
    </source>
</evidence>
<dbReference type="InterPro" id="IPR002867">
    <property type="entry name" value="IBR_dom"/>
</dbReference>
<dbReference type="Gene3D" id="1.20.120.1750">
    <property type="match status" value="1"/>
</dbReference>
<dbReference type="InterPro" id="IPR051628">
    <property type="entry name" value="LUBAC_E3_Ligases"/>
</dbReference>
<geneLocation type="mitochondrion" evidence="10"/>
<feature type="compositionally biased region" description="Acidic residues" evidence="8">
    <location>
        <begin position="140"/>
        <end position="154"/>
    </location>
</feature>
<sequence length="373" mass="41973">MALTMEDQQAAHVDPAGPHMIEGAREVGGERFPDIHATAHQMEIDEAIAMSLQMDGPALGNNDAIEHQRRGRPELGNEWFLDHRSPAPAMTEADEELAMSLQIELLDVDDEEAVADGQIVRQPAHQTDNEAATGRAASPETDDEDDSSDDEGGELEGRDCLICTEPIRGRPAFEDRNHEPICRRCERKNVKTQIRSSVHPIRCCNRCCTYTHEELMQMLTGRRHAGVSQLLENSMLQRSMEHPWHCPAASCEYQGELEAPPAENRPAMISCPQCEKVSCMACHELWKAGDLEHFGYTCDEFARAKQDGTQAMIRQSTRPCPQCGTRIEKDDGCEHMQCRCGHHFCWTCRQPWVDHDNYFECNVPHGLPTDLDD</sequence>
<organism evidence="10 11">
    <name type="scientific">Plasmodiophora brassicae</name>
    <name type="common">Clubroot disease agent</name>
    <dbReference type="NCBI Taxonomy" id="37360"/>
    <lineage>
        <taxon>Eukaryota</taxon>
        <taxon>Sar</taxon>
        <taxon>Rhizaria</taxon>
        <taxon>Endomyxa</taxon>
        <taxon>Phytomyxea</taxon>
        <taxon>Plasmodiophorida</taxon>
        <taxon>Plasmodiophoridae</taxon>
        <taxon>Plasmodiophora</taxon>
    </lineage>
</organism>
<evidence type="ECO:0000259" key="9">
    <source>
        <dbReference type="PROSITE" id="PS51873"/>
    </source>
</evidence>
<accession>A0A3P3YJH6</accession>
<name>A0A3P3YJH6_PLABS</name>
<keyword evidence="4" id="KW-0677">Repeat</keyword>
<gene>
    <name evidence="10" type="ORF">PLBR_LOCUS7567</name>
</gene>